<accession>A0A923LGC3</accession>
<dbReference type="Pfam" id="PF01145">
    <property type="entry name" value="Band_7"/>
    <property type="match status" value="1"/>
</dbReference>
<dbReference type="InterPro" id="IPR001107">
    <property type="entry name" value="Band_7"/>
</dbReference>
<dbReference type="InterPro" id="IPR036013">
    <property type="entry name" value="Band_7/SPFH_dom_sf"/>
</dbReference>
<dbReference type="AlphaFoldDB" id="A0A923LGC3"/>
<evidence type="ECO:0000259" key="4">
    <source>
        <dbReference type="SMART" id="SM00244"/>
    </source>
</evidence>
<dbReference type="Gene3D" id="3.30.479.30">
    <property type="entry name" value="Band 7 domain"/>
    <property type="match status" value="1"/>
</dbReference>
<dbReference type="RefSeq" id="WP_186874740.1">
    <property type="nucleotide sequence ID" value="NZ_JACOPF010000001.1"/>
</dbReference>
<keyword evidence="2" id="KW-0472">Membrane</keyword>
<gene>
    <name evidence="5" type="ORF">H8S37_04050</name>
</gene>
<evidence type="ECO:0000256" key="1">
    <source>
        <dbReference type="ARBA" id="ARBA00004370"/>
    </source>
</evidence>
<dbReference type="SUPFAM" id="SSF117892">
    <property type="entry name" value="Band 7/SPFH domain"/>
    <property type="match status" value="1"/>
</dbReference>
<comment type="subcellular location">
    <subcellularLocation>
        <location evidence="1">Membrane</location>
    </subcellularLocation>
</comment>
<keyword evidence="6" id="KW-1185">Reference proteome</keyword>
<name>A0A923LGC3_9FIRM</name>
<evidence type="ECO:0000313" key="5">
    <source>
        <dbReference type="EMBL" id="MBC5688106.1"/>
    </source>
</evidence>
<dbReference type="PANTHER" id="PTHR23222:SF1">
    <property type="entry name" value="PROHIBITIN-2"/>
    <property type="match status" value="1"/>
</dbReference>
<dbReference type="InterPro" id="IPR000163">
    <property type="entry name" value="Prohibitin"/>
</dbReference>
<evidence type="ECO:0000256" key="2">
    <source>
        <dbReference type="ARBA" id="ARBA00023136"/>
    </source>
</evidence>
<dbReference type="PANTHER" id="PTHR23222">
    <property type="entry name" value="PROHIBITIN"/>
    <property type="match status" value="1"/>
</dbReference>
<feature type="domain" description="Band 7" evidence="4">
    <location>
        <begin position="23"/>
        <end position="204"/>
    </location>
</feature>
<dbReference type="GO" id="GO:0016020">
    <property type="term" value="C:membrane"/>
    <property type="evidence" value="ECO:0007669"/>
    <property type="project" value="UniProtKB-SubCell"/>
</dbReference>
<dbReference type="GO" id="GO:0007005">
    <property type="term" value="P:mitochondrion organization"/>
    <property type="evidence" value="ECO:0007669"/>
    <property type="project" value="TreeGrafter"/>
</dbReference>
<dbReference type="CDD" id="cd03401">
    <property type="entry name" value="SPFH_prohibitin"/>
    <property type="match status" value="1"/>
</dbReference>
<sequence>MKAKVVGVIIGLAVVGAAAWAVTAGTYVGQGEVGVVYSMKNGVKEETLTPGFHFVSPFDKVKDYPIAQQQLVLSNNPEDYNEDEHADWHVDAPADGGMVKLNMTVNYNFMADRVTKLYEKFNGMDGDQIVDSMVQNSIIAYIKEVTPQFSVMDIYSDKRSEVSQAITEYLNSKLNDEYGIEISSALIIDVQLDEELQAKVQAKEQAKQDAEKAELDKQTAIAQGDAAKAKAEADAAVTITNAQAEAEANRLISESITQELIDMKEAEARMEHGWVTVNGGDAVVTDTKGE</sequence>
<evidence type="ECO:0000256" key="3">
    <source>
        <dbReference type="SAM" id="Coils"/>
    </source>
</evidence>
<protein>
    <submittedName>
        <fullName evidence="5">Prohibitin family protein</fullName>
    </submittedName>
</protein>
<dbReference type="SMART" id="SM00244">
    <property type="entry name" value="PHB"/>
    <property type="match status" value="1"/>
</dbReference>
<proteinExistence type="predicted"/>
<organism evidence="5 6">
    <name type="scientific">Mediterraneibacter hominis</name>
    <dbReference type="NCBI Taxonomy" id="2763054"/>
    <lineage>
        <taxon>Bacteria</taxon>
        <taxon>Bacillati</taxon>
        <taxon>Bacillota</taxon>
        <taxon>Clostridia</taxon>
        <taxon>Lachnospirales</taxon>
        <taxon>Lachnospiraceae</taxon>
        <taxon>Mediterraneibacter</taxon>
    </lineage>
</organism>
<reference evidence="5" key="1">
    <citation type="submission" date="2020-08" db="EMBL/GenBank/DDBJ databases">
        <title>Genome public.</title>
        <authorList>
            <person name="Liu C."/>
            <person name="Sun Q."/>
        </authorList>
    </citation>
    <scope>NUCLEOTIDE SEQUENCE</scope>
    <source>
        <strain evidence="5">NSJ-55</strain>
    </source>
</reference>
<evidence type="ECO:0000313" key="6">
    <source>
        <dbReference type="Proteomes" id="UP000652477"/>
    </source>
</evidence>
<keyword evidence="3" id="KW-0175">Coiled coil</keyword>
<dbReference type="EMBL" id="JACOPF010000001">
    <property type="protein sequence ID" value="MBC5688106.1"/>
    <property type="molecule type" value="Genomic_DNA"/>
</dbReference>
<feature type="coiled-coil region" evidence="3">
    <location>
        <begin position="193"/>
        <end position="223"/>
    </location>
</feature>
<comment type="caution">
    <text evidence="5">The sequence shown here is derived from an EMBL/GenBank/DDBJ whole genome shotgun (WGS) entry which is preliminary data.</text>
</comment>
<dbReference type="Proteomes" id="UP000652477">
    <property type="component" value="Unassembled WGS sequence"/>
</dbReference>